<comment type="caution">
    <text evidence="5">The sequence shown here is derived from an EMBL/GenBank/DDBJ whole genome shotgun (WGS) entry which is preliminary data.</text>
</comment>
<gene>
    <name evidence="5" type="ORF">SAPIO_CDS4000</name>
</gene>
<dbReference type="GO" id="GO:0006164">
    <property type="term" value="P:purine nucleotide biosynthetic process"/>
    <property type="evidence" value="ECO:0007669"/>
    <property type="project" value="TreeGrafter"/>
</dbReference>
<dbReference type="GeneID" id="27723072"/>
<dbReference type="OMA" id="MMLVGDI"/>
<dbReference type="KEGG" id="sapo:SAPIO_CDS4000"/>
<dbReference type="Pfam" id="PF13793">
    <property type="entry name" value="Pribosyltran_N"/>
    <property type="match status" value="1"/>
</dbReference>
<dbReference type="GO" id="GO:0002189">
    <property type="term" value="C:ribose phosphate diphosphokinase complex"/>
    <property type="evidence" value="ECO:0007669"/>
    <property type="project" value="EnsemblFungi"/>
</dbReference>
<dbReference type="RefSeq" id="XP_016643637.1">
    <property type="nucleotide sequence ID" value="XM_016786661.1"/>
</dbReference>
<dbReference type="GO" id="GO:0006015">
    <property type="term" value="P:5-phosphoribose 1-diphosphate biosynthetic process"/>
    <property type="evidence" value="ECO:0007669"/>
    <property type="project" value="EnsemblFungi"/>
</dbReference>
<dbReference type="CDD" id="cd06223">
    <property type="entry name" value="PRTases_typeI"/>
    <property type="match status" value="1"/>
</dbReference>
<comment type="similarity">
    <text evidence="1">Belongs to the ribose-phosphate pyrophosphokinase family.</text>
</comment>
<evidence type="ECO:0000313" key="6">
    <source>
        <dbReference type="Proteomes" id="UP000028545"/>
    </source>
</evidence>
<dbReference type="FunFam" id="3.40.50.2020:FF:000056">
    <property type="entry name" value="Ribose-phosphate pyrophosphokinase II"/>
    <property type="match status" value="1"/>
</dbReference>
<feature type="region of interest" description="Disordered" evidence="3">
    <location>
        <begin position="166"/>
        <end position="190"/>
    </location>
</feature>
<evidence type="ECO:0000259" key="4">
    <source>
        <dbReference type="Pfam" id="PF13793"/>
    </source>
</evidence>
<dbReference type="HOGENOM" id="CLU_033546_0_1_1"/>
<keyword evidence="6" id="KW-1185">Reference proteome</keyword>
<reference evidence="5 6" key="1">
    <citation type="journal article" date="2014" name="Genome Announc.">
        <title>Draft genome sequence of the pathogenic fungus Scedosporium apiospermum.</title>
        <authorList>
            <person name="Vandeputte P."/>
            <person name="Ghamrawi S."/>
            <person name="Rechenmann M."/>
            <person name="Iltis A."/>
            <person name="Giraud S."/>
            <person name="Fleury M."/>
            <person name="Thornton C."/>
            <person name="Delhaes L."/>
            <person name="Meyer W."/>
            <person name="Papon N."/>
            <person name="Bouchara J.P."/>
        </authorList>
    </citation>
    <scope>NUCLEOTIDE SEQUENCE [LARGE SCALE GENOMIC DNA]</scope>
    <source>
        <strain evidence="5 6">IHEM 14462</strain>
    </source>
</reference>
<dbReference type="PANTHER" id="PTHR10210">
    <property type="entry name" value="RIBOSE-PHOSPHATE DIPHOSPHOKINASE FAMILY MEMBER"/>
    <property type="match status" value="1"/>
</dbReference>
<feature type="domain" description="Ribose-phosphate pyrophosphokinase N-terminal" evidence="4">
    <location>
        <begin position="6"/>
        <end position="99"/>
    </location>
</feature>
<dbReference type="GO" id="GO:0004749">
    <property type="term" value="F:ribose phosphate diphosphokinase activity"/>
    <property type="evidence" value="ECO:0007669"/>
    <property type="project" value="EnsemblFungi"/>
</dbReference>
<dbReference type="InterPro" id="IPR000836">
    <property type="entry name" value="PRTase_dom"/>
</dbReference>
<feature type="region of interest" description="Disordered" evidence="3">
    <location>
        <begin position="106"/>
        <end position="138"/>
    </location>
</feature>
<dbReference type="NCBIfam" id="TIGR01251">
    <property type="entry name" value="ribP_PPkin"/>
    <property type="match status" value="1"/>
</dbReference>
<dbReference type="GO" id="GO:0005524">
    <property type="term" value="F:ATP binding"/>
    <property type="evidence" value="ECO:0007669"/>
    <property type="project" value="TreeGrafter"/>
</dbReference>
<dbReference type="InterPro" id="IPR005946">
    <property type="entry name" value="Rib-P_diPkinase"/>
</dbReference>
<evidence type="ECO:0000313" key="5">
    <source>
        <dbReference type="EMBL" id="KEZ43838.1"/>
    </source>
</evidence>
<dbReference type="InterPro" id="IPR029099">
    <property type="entry name" value="Pribosyltran_N"/>
</dbReference>
<organism evidence="5 6">
    <name type="scientific">Pseudallescheria apiosperma</name>
    <name type="common">Scedosporium apiospermum</name>
    <dbReference type="NCBI Taxonomy" id="563466"/>
    <lineage>
        <taxon>Eukaryota</taxon>
        <taxon>Fungi</taxon>
        <taxon>Dikarya</taxon>
        <taxon>Ascomycota</taxon>
        <taxon>Pezizomycotina</taxon>
        <taxon>Sordariomycetes</taxon>
        <taxon>Hypocreomycetidae</taxon>
        <taxon>Microascales</taxon>
        <taxon>Microascaceae</taxon>
        <taxon>Scedosporium</taxon>
    </lineage>
</organism>
<accession>A0A084G926</accession>
<dbReference type="GO" id="GO:0097268">
    <property type="term" value="C:cytoophidium"/>
    <property type="evidence" value="ECO:0007669"/>
    <property type="project" value="EnsemblFungi"/>
</dbReference>
<dbReference type="SMART" id="SM01400">
    <property type="entry name" value="Pribosyltran_N"/>
    <property type="match status" value="1"/>
</dbReference>
<dbReference type="GO" id="GO:0000287">
    <property type="term" value="F:magnesium ion binding"/>
    <property type="evidence" value="ECO:0007669"/>
    <property type="project" value="InterPro"/>
</dbReference>
<dbReference type="VEuPathDB" id="FungiDB:SAPIO_CDS4000"/>
<dbReference type="InterPro" id="IPR029057">
    <property type="entry name" value="PRTase-like"/>
</dbReference>
<dbReference type="EMBL" id="JOWA01000090">
    <property type="protein sequence ID" value="KEZ43838.1"/>
    <property type="molecule type" value="Genomic_DNA"/>
</dbReference>
<dbReference type="Gene3D" id="3.40.50.2020">
    <property type="match status" value="3"/>
</dbReference>
<keyword evidence="2" id="KW-0545">Nucleotide biosynthesis</keyword>
<protein>
    <recommendedName>
        <fullName evidence="4">Ribose-phosphate pyrophosphokinase N-terminal domain-containing protein</fullName>
    </recommendedName>
</protein>
<dbReference type="FunFam" id="3.40.50.2020:FF:000030">
    <property type="entry name" value="Ribose-phosphate pyrophosphokinase II"/>
    <property type="match status" value="1"/>
</dbReference>
<evidence type="ECO:0000256" key="3">
    <source>
        <dbReference type="SAM" id="MobiDB-lite"/>
    </source>
</evidence>
<dbReference type="Pfam" id="PF14572">
    <property type="entry name" value="Pribosyl_synth"/>
    <property type="match status" value="1"/>
</dbReference>
<dbReference type="GO" id="GO:0005737">
    <property type="term" value="C:cytoplasm"/>
    <property type="evidence" value="ECO:0007669"/>
    <property type="project" value="TreeGrafter"/>
</dbReference>
<dbReference type="AlphaFoldDB" id="A0A084G926"/>
<evidence type="ECO:0000256" key="1">
    <source>
        <dbReference type="ARBA" id="ARBA00006478"/>
    </source>
</evidence>
<sequence>MVRNIVVLGGNSHPQLVENICNILGIPASNRILTKFSGGETRCEIQDSVRGKDVYIIQTGSGNVNDHLIELCIMISACKIGSAKKITAVIPLFPYSRQPDVPYKKAGAPLSKLSRNDTFDSVPPTPGPSASRTPPEFNHKAINGVDGLSQKLSNAKLAEIQNGVDEKEPATNGAVTKTERPTTPAQNGMTNGYVNGNGSYTSNNTGANTPFRYTTHDYENQNNINGFQPRPGYKQWIAQAGTLVADLLTCSGADHVISMELHDPQYQGFLDCPFDNLYGKPTLQRYIKESIPEWREAVIVSPDAGGAKRATAIADALCLDFSLIHKERRPTKFSEHRNSTMMLVGDVKNRVCILVDDIVDTANTITRAAKLLKKEGALKIYALLTHGVMSGDAIARINRSPIDKMVVTNSVPQDEHRRLCPKLEVLDISPILAEAIRRSHHGESISVLFQY</sequence>
<proteinExistence type="inferred from homology"/>
<evidence type="ECO:0000256" key="2">
    <source>
        <dbReference type="ARBA" id="ARBA00022727"/>
    </source>
</evidence>
<dbReference type="Proteomes" id="UP000028545">
    <property type="component" value="Unassembled WGS sequence"/>
</dbReference>
<dbReference type="PANTHER" id="PTHR10210:SF36">
    <property type="entry name" value="RIBOSE-PHOSPHATE PYROPHOSPHOKINASE 5"/>
    <property type="match status" value="1"/>
</dbReference>
<dbReference type="SUPFAM" id="SSF53271">
    <property type="entry name" value="PRTase-like"/>
    <property type="match status" value="2"/>
</dbReference>
<dbReference type="OrthoDB" id="413572at2759"/>
<name>A0A084G926_PSEDA</name>